<dbReference type="EMBL" id="JAQQEZ010000010">
    <property type="protein sequence ID" value="MFM0002750.1"/>
    <property type="molecule type" value="Genomic_DNA"/>
</dbReference>
<organism evidence="1 2">
    <name type="scientific">Paraburkholderia dipogonis</name>
    <dbReference type="NCBI Taxonomy" id="1211383"/>
    <lineage>
        <taxon>Bacteria</taxon>
        <taxon>Pseudomonadati</taxon>
        <taxon>Pseudomonadota</taxon>
        <taxon>Betaproteobacteria</taxon>
        <taxon>Burkholderiales</taxon>
        <taxon>Burkholderiaceae</taxon>
        <taxon>Paraburkholderia</taxon>
    </lineage>
</organism>
<accession>A0ABW9ART9</accession>
<name>A0ABW9ART9_9BURK</name>
<sequence length="64" mass="7587">MSQIWMQFTDSAMTGVTGWSWWEQPLETWPYQAEVETSDPRYVAYYDSSPDWMKPWMPTPTTSS</sequence>
<dbReference type="RefSeq" id="WP_408178017.1">
    <property type="nucleotide sequence ID" value="NZ_JAQQEZ010000010.1"/>
</dbReference>
<proteinExistence type="predicted"/>
<evidence type="ECO:0000313" key="2">
    <source>
        <dbReference type="Proteomes" id="UP001629230"/>
    </source>
</evidence>
<dbReference type="Proteomes" id="UP001629230">
    <property type="component" value="Unassembled WGS sequence"/>
</dbReference>
<protein>
    <submittedName>
        <fullName evidence="1">Uncharacterized protein</fullName>
    </submittedName>
</protein>
<reference evidence="1 2" key="1">
    <citation type="journal article" date="2024" name="Chem. Sci.">
        <title>Discovery of megapolipeptins by genome mining of a Burkholderiales bacteria collection.</title>
        <authorList>
            <person name="Paulo B.S."/>
            <person name="Recchia M.J.J."/>
            <person name="Lee S."/>
            <person name="Fergusson C.H."/>
            <person name="Romanowski S.B."/>
            <person name="Hernandez A."/>
            <person name="Krull N."/>
            <person name="Liu D.Y."/>
            <person name="Cavanagh H."/>
            <person name="Bos A."/>
            <person name="Gray C.A."/>
            <person name="Murphy B.T."/>
            <person name="Linington R.G."/>
            <person name="Eustaquio A.S."/>
        </authorList>
    </citation>
    <scope>NUCLEOTIDE SEQUENCE [LARGE SCALE GENOMIC DNA]</scope>
    <source>
        <strain evidence="1 2">RL17-350-BIC-A</strain>
    </source>
</reference>
<keyword evidence="2" id="KW-1185">Reference proteome</keyword>
<evidence type="ECO:0000313" key="1">
    <source>
        <dbReference type="EMBL" id="MFM0002750.1"/>
    </source>
</evidence>
<comment type="caution">
    <text evidence="1">The sequence shown here is derived from an EMBL/GenBank/DDBJ whole genome shotgun (WGS) entry which is preliminary data.</text>
</comment>
<gene>
    <name evidence="1" type="ORF">PQR57_17150</name>
</gene>